<protein>
    <recommendedName>
        <fullName evidence="3">Enoyl reductase (ER) domain-containing protein</fullName>
    </recommendedName>
</protein>
<evidence type="ECO:0000313" key="5">
    <source>
        <dbReference type="Proteomes" id="UP001276659"/>
    </source>
</evidence>
<dbReference type="EMBL" id="JASNWA010000004">
    <property type="protein sequence ID" value="KAK3177050.1"/>
    <property type="molecule type" value="Genomic_DNA"/>
</dbReference>
<sequence>MSSNRAAWQNAVGEKLSVQPAPYTSPVENEIVIKNHAWAINHVDWILQETAHFDWLKYPVILGNDIAGEVAEVGSGVTRFKKGDRVLGMPIGSAINKPSEGGFQEYTVVQAVLAAPIPNSMPYAEATGGASAVGSNGIQLAVAAGYEVITTASPKNFEYVKELGASEVFDYNSNTIVEDLVLTLKYKQFAGLFHAAGPSEPCFEVVDKISGNKFVSTAMAVPENKPSGVDSKMVFAATIKDNKVGPAVFADFLPKALVEGRYLVAPEPWVAGRGLEAVQDGFEKQKRGVSARKVVVAL</sequence>
<gene>
    <name evidence="4" type="ORF">OEA41_008376</name>
</gene>
<dbReference type="InterPro" id="IPR011032">
    <property type="entry name" value="GroES-like_sf"/>
</dbReference>
<organism evidence="4 5">
    <name type="scientific">Lepraria neglecta</name>
    <dbReference type="NCBI Taxonomy" id="209136"/>
    <lineage>
        <taxon>Eukaryota</taxon>
        <taxon>Fungi</taxon>
        <taxon>Dikarya</taxon>
        <taxon>Ascomycota</taxon>
        <taxon>Pezizomycotina</taxon>
        <taxon>Lecanoromycetes</taxon>
        <taxon>OSLEUM clade</taxon>
        <taxon>Lecanoromycetidae</taxon>
        <taxon>Lecanorales</taxon>
        <taxon>Lecanorineae</taxon>
        <taxon>Stereocaulaceae</taxon>
        <taxon>Lepraria</taxon>
    </lineage>
</organism>
<dbReference type="InterPro" id="IPR047122">
    <property type="entry name" value="Trans-enoyl_RdTase-like"/>
</dbReference>
<accession>A0AAD9ZF89</accession>
<dbReference type="SMART" id="SM00829">
    <property type="entry name" value="PKS_ER"/>
    <property type="match status" value="1"/>
</dbReference>
<dbReference type="CDD" id="cd08249">
    <property type="entry name" value="enoyl_reductase_like"/>
    <property type="match status" value="1"/>
</dbReference>
<dbReference type="InterPro" id="IPR020843">
    <property type="entry name" value="ER"/>
</dbReference>
<dbReference type="PANTHER" id="PTHR45348">
    <property type="entry name" value="HYPOTHETICAL OXIDOREDUCTASE (EUROFUNG)"/>
    <property type="match status" value="1"/>
</dbReference>
<dbReference type="SUPFAM" id="SSF50129">
    <property type="entry name" value="GroES-like"/>
    <property type="match status" value="1"/>
</dbReference>
<dbReference type="InterPro" id="IPR013154">
    <property type="entry name" value="ADH-like_N"/>
</dbReference>
<evidence type="ECO:0000259" key="3">
    <source>
        <dbReference type="SMART" id="SM00829"/>
    </source>
</evidence>
<evidence type="ECO:0000256" key="1">
    <source>
        <dbReference type="ARBA" id="ARBA00008072"/>
    </source>
</evidence>
<comment type="similarity">
    <text evidence="1">Belongs to the zinc-containing alcohol dehydrogenase family.</text>
</comment>
<dbReference type="SUPFAM" id="SSF51735">
    <property type="entry name" value="NAD(P)-binding Rossmann-fold domains"/>
    <property type="match status" value="1"/>
</dbReference>
<dbReference type="Pfam" id="PF08240">
    <property type="entry name" value="ADH_N"/>
    <property type="match status" value="1"/>
</dbReference>
<evidence type="ECO:0000256" key="2">
    <source>
        <dbReference type="ARBA" id="ARBA00023002"/>
    </source>
</evidence>
<dbReference type="GO" id="GO:0016651">
    <property type="term" value="F:oxidoreductase activity, acting on NAD(P)H"/>
    <property type="evidence" value="ECO:0007669"/>
    <property type="project" value="InterPro"/>
</dbReference>
<comment type="caution">
    <text evidence="4">The sequence shown here is derived from an EMBL/GenBank/DDBJ whole genome shotgun (WGS) entry which is preliminary data.</text>
</comment>
<dbReference type="Pfam" id="PF00107">
    <property type="entry name" value="ADH_zinc_N"/>
    <property type="match status" value="1"/>
</dbReference>
<name>A0AAD9ZF89_9LECA</name>
<keyword evidence="2" id="KW-0560">Oxidoreductase</keyword>
<keyword evidence="5" id="KW-1185">Reference proteome</keyword>
<dbReference type="InterPro" id="IPR036291">
    <property type="entry name" value="NAD(P)-bd_dom_sf"/>
</dbReference>
<dbReference type="Proteomes" id="UP001276659">
    <property type="component" value="Unassembled WGS sequence"/>
</dbReference>
<dbReference type="InterPro" id="IPR013149">
    <property type="entry name" value="ADH-like_C"/>
</dbReference>
<dbReference type="PANTHER" id="PTHR45348:SF2">
    <property type="entry name" value="ZINC-TYPE ALCOHOL DEHYDROGENASE-LIKE PROTEIN C2E1P3.01"/>
    <property type="match status" value="1"/>
</dbReference>
<proteinExistence type="inferred from homology"/>
<feature type="domain" description="Enoyl reductase (ER)" evidence="3">
    <location>
        <begin position="13"/>
        <end position="296"/>
    </location>
</feature>
<dbReference type="Gene3D" id="3.90.180.10">
    <property type="entry name" value="Medium-chain alcohol dehydrogenases, catalytic domain"/>
    <property type="match status" value="1"/>
</dbReference>
<dbReference type="AlphaFoldDB" id="A0AAD9ZF89"/>
<evidence type="ECO:0000313" key="4">
    <source>
        <dbReference type="EMBL" id="KAK3177050.1"/>
    </source>
</evidence>
<reference evidence="4" key="1">
    <citation type="submission" date="2022-11" db="EMBL/GenBank/DDBJ databases">
        <title>Chromosomal genome sequence assembly and mating type (MAT) locus characterization of the leprose asexual lichenized fungus Lepraria neglecta (Nyl.) Erichsen.</title>
        <authorList>
            <person name="Allen J.L."/>
            <person name="Pfeffer B."/>
        </authorList>
    </citation>
    <scope>NUCLEOTIDE SEQUENCE</scope>
    <source>
        <strain evidence="4">Allen 5258</strain>
    </source>
</reference>
<dbReference type="Gene3D" id="3.40.50.720">
    <property type="entry name" value="NAD(P)-binding Rossmann-like Domain"/>
    <property type="match status" value="1"/>
</dbReference>